<feature type="transmembrane region" description="Helical" evidence="10">
    <location>
        <begin position="406"/>
        <end position="429"/>
    </location>
</feature>
<dbReference type="PANTHER" id="PTHR10110:SF86">
    <property type="entry name" value="SODIUM_HYDROGEN EXCHANGER 7"/>
    <property type="match status" value="1"/>
</dbReference>
<keyword evidence="5 10" id="KW-1133">Transmembrane helix</keyword>
<dbReference type="Pfam" id="PF00999">
    <property type="entry name" value="Na_H_Exchanger"/>
    <property type="match status" value="1"/>
</dbReference>
<feature type="transmembrane region" description="Helical" evidence="10">
    <location>
        <begin position="232"/>
        <end position="250"/>
    </location>
</feature>
<feature type="domain" description="Cation/H+ exchanger transmembrane" evidence="11">
    <location>
        <begin position="9"/>
        <end position="431"/>
    </location>
</feature>
<keyword evidence="4 10" id="KW-0812">Transmembrane</keyword>
<evidence type="ECO:0000256" key="1">
    <source>
        <dbReference type="ARBA" id="ARBA00004651"/>
    </source>
</evidence>
<evidence type="ECO:0000256" key="2">
    <source>
        <dbReference type="ARBA" id="ARBA00022448"/>
    </source>
</evidence>
<gene>
    <name evidence="12" type="ORF">ACFY35_50480</name>
</gene>
<organism evidence="12 13">
    <name type="scientific">Paractinoplanes globisporus</name>
    <dbReference type="NCBI Taxonomy" id="113565"/>
    <lineage>
        <taxon>Bacteria</taxon>
        <taxon>Bacillati</taxon>
        <taxon>Actinomycetota</taxon>
        <taxon>Actinomycetes</taxon>
        <taxon>Micromonosporales</taxon>
        <taxon>Micromonosporaceae</taxon>
        <taxon>Paractinoplanes</taxon>
    </lineage>
</organism>
<protein>
    <submittedName>
        <fullName evidence="12">Cation:proton antiporter</fullName>
    </submittedName>
</protein>
<dbReference type="PANTHER" id="PTHR10110">
    <property type="entry name" value="SODIUM/HYDROGEN EXCHANGER"/>
    <property type="match status" value="1"/>
</dbReference>
<evidence type="ECO:0000256" key="9">
    <source>
        <dbReference type="ARBA" id="ARBA00023201"/>
    </source>
</evidence>
<proteinExistence type="predicted"/>
<dbReference type="Proteomes" id="UP001602245">
    <property type="component" value="Unassembled WGS sequence"/>
</dbReference>
<keyword evidence="9" id="KW-0739">Sodium transport</keyword>
<keyword evidence="6" id="KW-0915">Sodium</keyword>
<comment type="caution">
    <text evidence="12">The sequence shown here is derived from an EMBL/GenBank/DDBJ whole genome shotgun (WGS) entry which is preliminary data.</text>
</comment>
<comment type="subcellular location">
    <subcellularLocation>
        <location evidence="1">Cell membrane</location>
        <topology evidence="1">Multi-pass membrane protein</topology>
    </subcellularLocation>
</comment>
<feature type="transmembrane region" description="Helical" evidence="10">
    <location>
        <begin position="100"/>
        <end position="120"/>
    </location>
</feature>
<feature type="transmembrane region" description="Helical" evidence="10">
    <location>
        <begin position="180"/>
        <end position="201"/>
    </location>
</feature>
<dbReference type="EMBL" id="JBIAZU010000013">
    <property type="protein sequence ID" value="MFF5297712.1"/>
    <property type="molecule type" value="Genomic_DNA"/>
</dbReference>
<reference evidence="12 13" key="1">
    <citation type="submission" date="2024-10" db="EMBL/GenBank/DDBJ databases">
        <title>The Natural Products Discovery Center: Release of the First 8490 Sequenced Strains for Exploring Actinobacteria Biosynthetic Diversity.</title>
        <authorList>
            <person name="Kalkreuter E."/>
            <person name="Kautsar S.A."/>
            <person name="Yang D."/>
            <person name="Bader C.D."/>
            <person name="Teijaro C.N."/>
            <person name="Fluegel L."/>
            <person name="Davis C.M."/>
            <person name="Simpson J.R."/>
            <person name="Lauterbach L."/>
            <person name="Steele A.D."/>
            <person name="Gui C."/>
            <person name="Meng S."/>
            <person name="Li G."/>
            <person name="Viehrig K."/>
            <person name="Ye F."/>
            <person name="Su P."/>
            <person name="Kiefer A.F."/>
            <person name="Nichols A."/>
            <person name="Cepeda A.J."/>
            <person name="Yan W."/>
            <person name="Fan B."/>
            <person name="Jiang Y."/>
            <person name="Adhikari A."/>
            <person name="Zheng C.-J."/>
            <person name="Schuster L."/>
            <person name="Cowan T.M."/>
            <person name="Smanski M.J."/>
            <person name="Chevrette M.G."/>
            <person name="De Carvalho L.P.S."/>
            <person name="Shen B."/>
        </authorList>
    </citation>
    <scope>NUCLEOTIDE SEQUENCE [LARGE SCALE GENOMIC DNA]</scope>
    <source>
        <strain evidence="12 13">NPDC000087</strain>
    </source>
</reference>
<evidence type="ECO:0000256" key="4">
    <source>
        <dbReference type="ARBA" id="ARBA00022692"/>
    </source>
</evidence>
<keyword evidence="2" id="KW-0813">Transport</keyword>
<evidence type="ECO:0000256" key="7">
    <source>
        <dbReference type="ARBA" id="ARBA00023065"/>
    </source>
</evidence>
<keyword evidence="13" id="KW-1185">Reference proteome</keyword>
<keyword evidence="8 10" id="KW-0472">Membrane</keyword>
<evidence type="ECO:0000313" key="13">
    <source>
        <dbReference type="Proteomes" id="UP001602245"/>
    </source>
</evidence>
<accession>A0ABW6WWS4</accession>
<evidence type="ECO:0000256" key="10">
    <source>
        <dbReference type="SAM" id="Phobius"/>
    </source>
</evidence>
<name>A0ABW6WWS4_9ACTN</name>
<feature type="transmembrane region" description="Helical" evidence="10">
    <location>
        <begin position="270"/>
        <end position="287"/>
    </location>
</feature>
<evidence type="ECO:0000256" key="8">
    <source>
        <dbReference type="ARBA" id="ARBA00023136"/>
    </source>
</evidence>
<keyword evidence="3" id="KW-1003">Cell membrane</keyword>
<dbReference type="Gene3D" id="6.10.140.1330">
    <property type="match status" value="1"/>
</dbReference>
<feature type="transmembrane region" description="Helical" evidence="10">
    <location>
        <begin position="208"/>
        <end position="226"/>
    </location>
</feature>
<dbReference type="InterPro" id="IPR006153">
    <property type="entry name" value="Cation/H_exchanger_TM"/>
</dbReference>
<evidence type="ECO:0000259" key="11">
    <source>
        <dbReference type="Pfam" id="PF00999"/>
    </source>
</evidence>
<evidence type="ECO:0000256" key="6">
    <source>
        <dbReference type="ARBA" id="ARBA00023053"/>
    </source>
</evidence>
<sequence>MDGVQLLLIIGAGIAISAVAKKQNVEPGLIIVVLAAAASFIPGVPRLELDSELILAVVVPPLLYSATRGASFSAFGANLGPVVTLGVVLVLLNFGLLGWIAAWMLPSIGAAAFVLGAVLAPPDTITTVSHGDEIGLPKRVTSILTGESLVNDATALTLFAIAIAAVHGEHTSWGHGALELLRNSFVGIGIGGLFAVVTLWIRKRLGNPTLETSLVLLVPFTAYLVAEEAHASGILAVVTAAFALSTNLTLDPQHQYAGAYRTRLQEEQFWQVLDFLLETFVFAYIGFQLRFVLDDLADSTEPGLGPTLLTAGVLLGVAIVFRLVAVYLLFGRYTLKDRLIKRRSAENERYRARVESVRQRRNQRGGEPLGPPTQKETLLVGWIGMRGILTLAAAGSIPENMPGRDAILAIALLFTLGTLLIQGTTIGWLTRRLKFDLTAERAAEETMRERGMEIVSSTAAERFPDRSDPHPDLDGWFEAQRLALGKAVMERRLSEEVARSLIEDVDLRQAASHTMAGLRRPEP</sequence>
<dbReference type="InterPro" id="IPR018422">
    <property type="entry name" value="Cation/H_exchanger_CPA1"/>
</dbReference>
<feature type="transmembrane region" description="Helical" evidence="10">
    <location>
        <begin position="70"/>
        <end position="94"/>
    </location>
</feature>
<feature type="transmembrane region" description="Helical" evidence="10">
    <location>
        <begin position="377"/>
        <end position="394"/>
    </location>
</feature>
<evidence type="ECO:0000256" key="5">
    <source>
        <dbReference type="ARBA" id="ARBA00022989"/>
    </source>
</evidence>
<evidence type="ECO:0000313" key="12">
    <source>
        <dbReference type="EMBL" id="MFF5297712.1"/>
    </source>
</evidence>
<feature type="transmembrane region" description="Helical" evidence="10">
    <location>
        <begin position="30"/>
        <end position="49"/>
    </location>
</feature>
<dbReference type="RefSeq" id="WP_020516754.1">
    <property type="nucleotide sequence ID" value="NZ_JBIAZU010000013.1"/>
</dbReference>
<keyword evidence="7" id="KW-0406">Ion transport</keyword>
<evidence type="ECO:0000256" key="3">
    <source>
        <dbReference type="ARBA" id="ARBA00022475"/>
    </source>
</evidence>
<feature type="transmembrane region" description="Helical" evidence="10">
    <location>
        <begin position="307"/>
        <end position="330"/>
    </location>
</feature>